<dbReference type="GO" id="GO:0008017">
    <property type="term" value="F:microtubule binding"/>
    <property type="evidence" value="ECO:0007669"/>
    <property type="project" value="TreeGrafter"/>
</dbReference>
<comment type="caution">
    <text evidence="10">The sequence shown here is derived from an EMBL/GenBank/DDBJ whole genome shotgun (WGS) entry which is preliminary data.</text>
</comment>
<keyword evidence="7" id="KW-0508">mRNA splicing</keyword>
<keyword evidence="4" id="KW-0963">Cytoplasm</keyword>
<dbReference type="EMBL" id="QEAN01000283">
    <property type="protein sequence ID" value="TPX41146.1"/>
    <property type="molecule type" value="Genomic_DNA"/>
</dbReference>
<gene>
    <name evidence="10" type="ORF">SeMB42_g05704</name>
</gene>
<keyword evidence="11" id="KW-1185">Reference proteome</keyword>
<dbReference type="GO" id="GO:0008380">
    <property type="term" value="P:RNA splicing"/>
    <property type="evidence" value="ECO:0007669"/>
    <property type="project" value="UniProtKB-KW"/>
</dbReference>
<dbReference type="PANTHER" id="PTHR11805:SF1">
    <property type="entry name" value="CYSTEINE-RICH PDZ-BINDING PROTEIN"/>
    <property type="match status" value="1"/>
</dbReference>
<evidence type="ECO:0000256" key="1">
    <source>
        <dbReference type="ARBA" id="ARBA00004496"/>
    </source>
</evidence>
<feature type="region of interest" description="Disordered" evidence="9">
    <location>
        <begin position="899"/>
        <end position="923"/>
    </location>
</feature>
<feature type="compositionally biased region" description="Polar residues" evidence="9">
    <location>
        <begin position="387"/>
        <end position="411"/>
    </location>
</feature>
<feature type="compositionally biased region" description="Basic and acidic residues" evidence="9">
    <location>
        <begin position="517"/>
        <end position="545"/>
    </location>
</feature>
<dbReference type="AlphaFoldDB" id="A0A507CPT0"/>
<evidence type="ECO:0000256" key="8">
    <source>
        <dbReference type="ARBA" id="ARBA00032518"/>
    </source>
</evidence>
<name>A0A507CPT0_9FUNG</name>
<feature type="region of interest" description="Disordered" evidence="9">
    <location>
        <begin position="316"/>
        <end position="545"/>
    </location>
</feature>
<feature type="compositionally biased region" description="Polar residues" evidence="9">
    <location>
        <begin position="230"/>
        <end position="240"/>
    </location>
</feature>
<dbReference type="GO" id="GO:0005681">
    <property type="term" value="C:spliceosomal complex"/>
    <property type="evidence" value="ECO:0007669"/>
    <property type="project" value="UniProtKB-KW"/>
</dbReference>
<protein>
    <recommendedName>
        <fullName evidence="3">Cysteine-rich PDZ-binding protein</fullName>
    </recommendedName>
    <alternativeName>
        <fullName evidence="8">Cysteine-rich interactor of PDZ three</fullName>
    </alternativeName>
</protein>
<evidence type="ECO:0000256" key="9">
    <source>
        <dbReference type="SAM" id="MobiDB-lite"/>
    </source>
</evidence>
<dbReference type="GO" id="GO:0006397">
    <property type="term" value="P:mRNA processing"/>
    <property type="evidence" value="ECO:0007669"/>
    <property type="project" value="UniProtKB-KW"/>
</dbReference>
<feature type="compositionally biased region" description="Polar residues" evidence="9">
    <location>
        <begin position="259"/>
        <end position="276"/>
    </location>
</feature>
<evidence type="ECO:0000313" key="10">
    <source>
        <dbReference type="EMBL" id="TPX41146.1"/>
    </source>
</evidence>
<feature type="compositionally biased region" description="Polar residues" evidence="9">
    <location>
        <begin position="698"/>
        <end position="709"/>
    </location>
</feature>
<dbReference type="InterPro" id="IPR019367">
    <property type="entry name" value="PDZ-binding_CRIPT"/>
</dbReference>
<evidence type="ECO:0000256" key="6">
    <source>
        <dbReference type="ARBA" id="ARBA00022728"/>
    </source>
</evidence>
<evidence type="ECO:0000256" key="3">
    <source>
        <dbReference type="ARBA" id="ARBA00018615"/>
    </source>
</evidence>
<evidence type="ECO:0000256" key="2">
    <source>
        <dbReference type="ARBA" id="ARBA00009021"/>
    </source>
</evidence>
<feature type="compositionally biased region" description="Polar residues" evidence="9">
    <location>
        <begin position="174"/>
        <end position="194"/>
    </location>
</feature>
<evidence type="ECO:0000256" key="5">
    <source>
        <dbReference type="ARBA" id="ARBA00022664"/>
    </source>
</evidence>
<dbReference type="PANTHER" id="PTHR11805">
    <property type="entry name" value="CYSTEINE-RICH PDZ-BINDING PROTEIN"/>
    <property type="match status" value="1"/>
</dbReference>
<feature type="compositionally biased region" description="Basic and acidic residues" evidence="9">
    <location>
        <begin position="457"/>
        <end position="495"/>
    </location>
</feature>
<feature type="region of interest" description="Disordered" evidence="9">
    <location>
        <begin position="832"/>
        <end position="861"/>
    </location>
</feature>
<dbReference type="VEuPathDB" id="FungiDB:SeMB42_g05704"/>
<feature type="compositionally biased region" description="Low complexity" evidence="9">
    <location>
        <begin position="354"/>
        <end position="365"/>
    </location>
</feature>
<feature type="compositionally biased region" description="Low complexity" evidence="9">
    <location>
        <begin position="497"/>
        <end position="506"/>
    </location>
</feature>
<evidence type="ECO:0000313" key="11">
    <source>
        <dbReference type="Proteomes" id="UP000317494"/>
    </source>
</evidence>
<accession>A0A507CPT0</accession>
<proteinExistence type="inferred from homology"/>
<evidence type="ECO:0000256" key="7">
    <source>
        <dbReference type="ARBA" id="ARBA00023187"/>
    </source>
</evidence>
<dbReference type="GO" id="GO:0031122">
    <property type="term" value="P:cytoplasmic microtubule organization"/>
    <property type="evidence" value="ECO:0007669"/>
    <property type="project" value="TreeGrafter"/>
</dbReference>
<feature type="compositionally biased region" description="Basic and acidic residues" evidence="9">
    <location>
        <begin position="373"/>
        <end position="385"/>
    </location>
</feature>
<feature type="region of interest" description="Disordered" evidence="9">
    <location>
        <begin position="612"/>
        <end position="655"/>
    </location>
</feature>
<feature type="compositionally biased region" description="Acidic residues" evidence="9">
    <location>
        <begin position="134"/>
        <end position="152"/>
    </location>
</feature>
<feature type="compositionally biased region" description="Polar residues" evidence="9">
    <location>
        <begin position="203"/>
        <end position="213"/>
    </location>
</feature>
<feature type="compositionally biased region" description="Polar residues" evidence="9">
    <location>
        <begin position="903"/>
        <end position="923"/>
    </location>
</feature>
<keyword evidence="6" id="KW-0747">Spliceosome</keyword>
<comment type="similarity">
    <text evidence="2">Belongs to the CRIPT family.</text>
</comment>
<dbReference type="Pfam" id="PF10235">
    <property type="entry name" value="Cript"/>
    <property type="match status" value="1"/>
</dbReference>
<feature type="compositionally biased region" description="Basic and acidic residues" evidence="9">
    <location>
        <begin position="214"/>
        <end position="225"/>
    </location>
</feature>
<feature type="compositionally biased region" description="Polar residues" evidence="9">
    <location>
        <begin position="421"/>
        <end position="431"/>
    </location>
</feature>
<organism evidence="10 11">
    <name type="scientific">Synchytrium endobioticum</name>
    <dbReference type="NCBI Taxonomy" id="286115"/>
    <lineage>
        <taxon>Eukaryota</taxon>
        <taxon>Fungi</taxon>
        <taxon>Fungi incertae sedis</taxon>
        <taxon>Chytridiomycota</taxon>
        <taxon>Chytridiomycota incertae sedis</taxon>
        <taxon>Chytridiomycetes</taxon>
        <taxon>Synchytriales</taxon>
        <taxon>Synchytriaceae</taxon>
        <taxon>Synchytrium</taxon>
    </lineage>
</organism>
<feature type="region of interest" description="Disordered" evidence="9">
    <location>
        <begin position="117"/>
        <end position="300"/>
    </location>
</feature>
<feature type="region of interest" description="Disordered" evidence="9">
    <location>
        <begin position="698"/>
        <end position="770"/>
    </location>
</feature>
<feature type="compositionally biased region" description="Polar residues" evidence="9">
    <location>
        <begin position="737"/>
        <end position="748"/>
    </location>
</feature>
<feature type="region of interest" description="Disordered" evidence="9">
    <location>
        <begin position="986"/>
        <end position="1044"/>
    </location>
</feature>
<feature type="compositionally biased region" description="Low complexity" evidence="9">
    <location>
        <begin position="710"/>
        <end position="727"/>
    </location>
</feature>
<sequence length="1044" mass="115103">MVCKNCEKKLSTNITPDTWKDGSNNGAVGSRGRKLNANPLLSKKKHSLTPYEKKCEDCKQRLSQSGAKYCQTCAYKKGICCMCGVQILDTANYKMSSKGLKPLECFNWSRILRTVESQPMRPMESPSNQLPGEAIDDDPFTDLDSKDGDDDGFFTTPFVGPSLSDNKDHILGQSPMQPDAFSQKSQNESTTPRQSAPKMADLANTQITLSQLDKTPKMPDNELPAKRSVSAPNQSASSYGAASRKGKGLTVSSPAVPPSIQNSSMKATTSPSNQSAVVVPSRRDVLQQRPPEGDNDAIVISDTESYNINLGAIKRSPSPLQLRHGKNDDAVNCSSSGDSSLKKKTSHSSRKNCAGASKSAATSKSNGKRKRNQKEDGCSTSEKRNAGTKSACSKSTKTNGKLADTTPQKSTPKLDDDDSDFQASEPSAPSSTRKRPLRQVVVGEDDQGSYEVAFTDPDDRYHDKTFKFKGNLPKDETRATRAQLKDVADFKDRMQKVSKSNVSSKNDLPTKTPSRAAQRDDVATKDPKRRKTDEHKPYVHRDDNDMLEEVVKRSIATAPKPPELTHRTFEQEYVEDEEIDELEHEEDPEGNFAYCGTDHYDEDIEVDELMDDDVGGNINEDGCGDDNTYRGLTGQPTQQAVTSPPSPPSPRQQNPLLAVDSRTAESPTLSIRNNNASTCSTLTSIQSRQLTRNQIINGQQPWAGTQRPLSTNITRSNHSTHNSSSSHTKSHNHSDKPSQNTSASSESTLAPVVPSPVTPSQSYAPPPAPAQTSLSIDDLINLRVDNGVLLRQIEVLERNLENERRQHAMYVKQHETDLDRQERRHREELERTHQLLQHSVERAELARDEAERRCRESEVRHQEEIKALREERVRMHETHADVMKEFWVKKVVKAEGKEIPPRSNVNENNFSNTSSQPDASCGTRLTSTVRLSPGAARPCDGGYIASTAYPTRPNTSSITTPSLTKGSSAPLKVQTDYPVLYRRQSHIADGAPPSNLSTLTPERRYDSAASDTPFSPWSTPGGPIVGRSSNNVRDDAMLSQSRLF</sequence>
<feature type="compositionally biased region" description="Polar residues" evidence="9">
    <location>
        <begin position="1009"/>
        <end position="1018"/>
    </location>
</feature>
<comment type="subcellular location">
    <subcellularLocation>
        <location evidence="1">Cytoplasm</location>
    </subcellularLocation>
</comment>
<keyword evidence="5" id="KW-0507">mRNA processing</keyword>
<reference evidence="10 11" key="1">
    <citation type="journal article" date="2019" name="Sci. Rep.">
        <title>Comparative genomics of chytrid fungi reveal insights into the obligate biotrophic and pathogenic lifestyle of Synchytrium endobioticum.</title>
        <authorList>
            <person name="van de Vossenberg B.T.L.H."/>
            <person name="Warris S."/>
            <person name="Nguyen H.D.T."/>
            <person name="van Gent-Pelzer M.P.E."/>
            <person name="Joly D.L."/>
            <person name="van de Geest H.C."/>
            <person name="Bonants P.J.M."/>
            <person name="Smith D.S."/>
            <person name="Levesque C.A."/>
            <person name="van der Lee T.A.J."/>
        </authorList>
    </citation>
    <scope>NUCLEOTIDE SEQUENCE [LARGE SCALE GENOMIC DNA]</scope>
    <source>
        <strain evidence="10 11">MB42</strain>
    </source>
</reference>
<dbReference type="GO" id="GO:0005737">
    <property type="term" value="C:cytoplasm"/>
    <property type="evidence" value="ECO:0007669"/>
    <property type="project" value="UniProtKB-SubCell"/>
</dbReference>
<evidence type="ECO:0000256" key="4">
    <source>
        <dbReference type="ARBA" id="ARBA00022490"/>
    </source>
</evidence>
<dbReference type="Proteomes" id="UP000317494">
    <property type="component" value="Unassembled WGS sequence"/>
</dbReference>
<dbReference type="STRING" id="286115.A0A507CPT0"/>